<dbReference type="EMBL" id="JAVLSF010001137">
    <property type="protein sequence ID" value="MDR9778725.1"/>
    <property type="molecule type" value="Genomic_DNA"/>
</dbReference>
<name>A0AAJ2LNJ5_9HYPH</name>
<dbReference type="InterPro" id="IPR014729">
    <property type="entry name" value="Rossmann-like_a/b/a_fold"/>
</dbReference>
<evidence type="ECO:0000313" key="3">
    <source>
        <dbReference type="Proteomes" id="UP001268610"/>
    </source>
</evidence>
<dbReference type="Pfam" id="PF01467">
    <property type="entry name" value="CTP_transf_like"/>
    <property type="match status" value="1"/>
</dbReference>
<dbReference type="Proteomes" id="UP001268610">
    <property type="component" value="Unassembled WGS sequence"/>
</dbReference>
<proteinExistence type="predicted"/>
<organism evidence="2 3">
    <name type="scientific">Rhizobium hidalgonense</name>
    <dbReference type="NCBI Taxonomy" id="1538159"/>
    <lineage>
        <taxon>Bacteria</taxon>
        <taxon>Pseudomonadati</taxon>
        <taxon>Pseudomonadota</taxon>
        <taxon>Alphaproteobacteria</taxon>
        <taxon>Hyphomicrobiales</taxon>
        <taxon>Rhizobiaceae</taxon>
        <taxon>Rhizobium/Agrobacterium group</taxon>
        <taxon>Rhizobium</taxon>
    </lineage>
</organism>
<feature type="domain" description="Cytidyltransferase-like" evidence="1">
    <location>
        <begin position="6"/>
        <end position="34"/>
    </location>
</feature>
<evidence type="ECO:0000259" key="1">
    <source>
        <dbReference type="Pfam" id="PF01467"/>
    </source>
</evidence>
<evidence type="ECO:0000313" key="2">
    <source>
        <dbReference type="EMBL" id="MDR9778725.1"/>
    </source>
</evidence>
<protein>
    <recommendedName>
        <fullName evidence="1">Cytidyltransferase-like domain-containing protein</fullName>
    </recommendedName>
</protein>
<feature type="non-terminal residue" evidence="2">
    <location>
        <position position="35"/>
    </location>
</feature>
<dbReference type="SUPFAM" id="SSF52374">
    <property type="entry name" value="Nucleotidylyl transferase"/>
    <property type="match status" value="1"/>
</dbReference>
<dbReference type="AlphaFoldDB" id="A0AAJ2LNJ5"/>
<dbReference type="Gene3D" id="3.40.50.620">
    <property type="entry name" value="HUPs"/>
    <property type="match status" value="1"/>
</dbReference>
<accession>A0AAJ2LNJ5</accession>
<sequence length="35" mass="4131">MFDYLVFIGRFQPFHVAHRAVIKEALQRSKSVIIL</sequence>
<dbReference type="InterPro" id="IPR004821">
    <property type="entry name" value="Cyt_trans-like"/>
</dbReference>
<dbReference type="GO" id="GO:0003824">
    <property type="term" value="F:catalytic activity"/>
    <property type="evidence" value="ECO:0007669"/>
    <property type="project" value="InterPro"/>
</dbReference>
<comment type="caution">
    <text evidence="2">The sequence shown here is derived from an EMBL/GenBank/DDBJ whole genome shotgun (WGS) entry which is preliminary data.</text>
</comment>
<reference evidence="2" key="1">
    <citation type="submission" date="2023-04" db="EMBL/GenBank/DDBJ databases">
        <title>Genomic characterization of faba bean (Vicia faba) microsymbionts in Mexican soils.</title>
        <authorList>
            <person name="Rivera Orduna F.N."/>
            <person name="Guevara-Luna J."/>
            <person name="Yan J."/>
            <person name="Arroyo-Herrera I."/>
            <person name="Li Y."/>
            <person name="Vasquez-Murrieta M.S."/>
            <person name="Wang E.T."/>
        </authorList>
    </citation>
    <scope>NUCLEOTIDE SEQUENCE</scope>
    <source>
        <strain evidence="2">CH26</strain>
    </source>
</reference>
<gene>
    <name evidence="2" type="ORF">RJJ65_39970</name>
</gene>